<evidence type="ECO:0000256" key="1">
    <source>
        <dbReference type="SAM" id="MobiDB-lite"/>
    </source>
</evidence>
<gene>
    <name evidence="3" type="ORF">Clacol_006187</name>
</gene>
<dbReference type="InterPro" id="IPR009686">
    <property type="entry name" value="Senescence/spartin_C"/>
</dbReference>
<evidence type="ECO:0000313" key="3">
    <source>
        <dbReference type="EMBL" id="GJJ11949.1"/>
    </source>
</evidence>
<evidence type="ECO:0000313" key="4">
    <source>
        <dbReference type="Proteomes" id="UP001050691"/>
    </source>
</evidence>
<feature type="compositionally biased region" description="Polar residues" evidence="1">
    <location>
        <begin position="346"/>
        <end position="358"/>
    </location>
</feature>
<organism evidence="3 4">
    <name type="scientific">Clathrus columnatus</name>
    <dbReference type="NCBI Taxonomy" id="1419009"/>
    <lineage>
        <taxon>Eukaryota</taxon>
        <taxon>Fungi</taxon>
        <taxon>Dikarya</taxon>
        <taxon>Basidiomycota</taxon>
        <taxon>Agaricomycotina</taxon>
        <taxon>Agaricomycetes</taxon>
        <taxon>Phallomycetidae</taxon>
        <taxon>Phallales</taxon>
        <taxon>Clathraceae</taxon>
        <taxon>Clathrus</taxon>
    </lineage>
</organism>
<dbReference type="PANTHER" id="PTHR21068">
    <property type="entry name" value="SPARTIN"/>
    <property type="match status" value="1"/>
</dbReference>
<feature type="compositionally biased region" description="Basic and acidic residues" evidence="1">
    <location>
        <begin position="367"/>
        <end position="379"/>
    </location>
</feature>
<comment type="caution">
    <text evidence="3">The sequence shown here is derived from an EMBL/GenBank/DDBJ whole genome shotgun (WGS) entry which is preliminary data.</text>
</comment>
<protein>
    <recommendedName>
        <fullName evidence="2">Senescence domain-containing protein</fullName>
    </recommendedName>
</protein>
<accession>A0AAV5AGZ7</accession>
<dbReference type="AlphaFoldDB" id="A0AAV5AGZ7"/>
<dbReference type="Pfam" id="PF06911">
    <property type="entry name" value="Senescence"/>
    <property type="match status" value="1"/>
</dbReference>
<dbReference type="GO" id="GO:0005886">
    <property type="term" value="C:plasma membrane"/>
    <property type="evidence" value="ECO:0007669"/>
    <property type="project" value="TreeGrafter"/>
</dbReference>
<feature type="compositionally biased region" description="Low complexity" evidence="1">
    <location>
        <begin position="157"/>
        <end position="174"/>
    </location>
</feature>
<reference evidence="3" key="1">
    <citation type="submission" date="2021-10" db="EMBL/GenBank/DDBJ databases">
        <title>De novo Genome Assembly of Clathrus columnatus (Basidiomycota, Fungi) Using Illumina and Nanopore Sequence Data.</title>
        <authorList>
            <person name="Ogiso-Tanaka E."/>
            <person name="Itagaki H."/>
            <person name="Hosoya T."/>
            <person name="Hosaka K."/>
        </authorList>
    </citation>
    <scope>NUCLEOTIDE SEQUENCE</scope>
    <source>
        <strain evidence="3">MO-923</strain>
    </source>
</reference>
<name>A0AAV5AGZ7_9AGAM</name>
<feature type="region of interest" description="Disordered" evidence="1">
    <location>
        <begin position="346"/>
        <end position="408"/>
    </location>
</feature>
<proteinExistence type="predicted"/>
<dbReference type="EMBL" id="BPWL01000007">
    <property type="protein sequence ID" value="GJJ11949.1"/>
    <property type="molecule type" value="Genomic_DNA"/>
</dbReference>
<evidence type="ECO:0000259" key="2">
    <source>
        <dbReference type="Pfam" id="PF06911"/>
    </source>
</evidence>
<dbReference type="PANTHER" id="PTHR21068:SF43">
    <property type="entry name" value="SPARTIN"/>
    <property type="match status" value="1"/>
</dbReference>
<keyword evidence="4" id="KW-1185">Reference proteome</keyword>
<feature type="domain" description="Senescence" evidence="2">
    <location>
        <begin position="260"/>
        <end position="493"/>
    </location>
</feature>
<dbReference type="GO" id="GO:0051301">
    <property type="term" value="P:cell division"/>
    <property type="evidence" value="ECO:0007669"/>
    <property type="project" value="TreeGrafter"/>
</dbReference>
<sequence length="536" mass="57374">MYSPNNVSGFLLLTLPNCTVDSPSSPPQTGLLSLQCVTLDLADVNDQAPSTSNGTTSSLANRRDVWLVLKLNSFEIIISPTQRINYSRSEFTYIFLPEEGSEFVRLVVPLDPNNPNSLQDLETMEVILSQYGVLHDIDAGLTNGNTPVEDIPPPYAPSSTPSASASNSMTTSHSVVSPQGVGDVSMSDFKGHLVLMDQDSGEVMGTLDEKVKLQEDEVLSAPKQGREKDPVVVELPSEEEEAQGKYTAYVHPADEHDRDMLIKTAGLISNGILVLSSALSTGITTLANFYISHSTPSETPIIFSPRTQSNVRRIHTISGAAVDVTSRTTNTIFNLLEGAVNRFTVTNSSRLQPQQVTSPKPGPPLPPRKDNLTFEKDRPSLPSPALPPRSQGSRDPSPRRVVGASQAGLSSSKPRLLNRILASTDIIITALERSATQLIESSTDAVSRGISHKYGASAGDMSRMTGNTIRNVSLVYVDVRGVGRRALLKRAGKAVVKAQFSGKDVVFMNGTNNAAAAQGNASGDSDLKGKGIQVKA</sequence>
<dbReference type="InterPro" id="IPR045036">
    <property type="entry name" value="Spartin-like"/>
</dbReference>
<dbReference type="Proteomes" id="UP001050691">
    <property type="component" value="Unassembled WGS sequence"/>
</dbReference>
<feature type="region of interest" description="Disordered" evidence="1">
    <location>
        <begin position="144"/>
        <end position="179"/>
    </location>
</feature>